<dbReference type="InterPro" id="IPR008979">
    <property type="entry name" value="Galactose-bd-like_sf"/>
</dbReference>
<comment type="caution">
    <text evidence="3">The sequence shown here is derived from an EMBL/GenBank/DDBJ whole genome shotgun (WGS) entry which is preliminary data.</text>
</comment>
<dbReference type="SUPFAM" id="SSF49785">
    <property type="entry name" value="Galactose-binding domain-like"/>
    <property type="match status" value="1"/>
</dbReference>
<dbReference type="RefSeq" id="WP_249294661.1">
    <property type="nucleotide sequence ID" value="NZ_JACRSV010000001.1"/>
</dbReference>
<dbReference type="NCBIfam" id="NF038032">
    <property type="entry name" value="CehA_McbA_metalo"/>
    <property type="match status" value="1"/>
</dbReference>
<reference evidence="3" key="1">
    <citation type="submission" date="2020-08" db="EMBL/GenBank/DDBJ databases">
        <title>Genome public.</title>
        <authorList>
            <person name="Liu C."/>
            <person name="Sun Q."/>
        </authorList>
    </citation>
    <scope>NUCLEOTIDE SEQUENCE</scope>
    <source>
        <strain evidence="3">NSJ-33</strain>
    </source>
</reference>
<evidence type="ECO:0000256" key="1">
    <source>
        <dbReference type="ARBA" id="ARBA00023295"/>
    </source>
</evidence>
<dbReference type="Gene3D" id="2.60.120.260">
    <property type="entry name" value="Galactose-binding domain-like"/>
    <property type="match status" value="1"/>
</dbReference>
<dbReference type="AlphaFoldDB" id="A0A926I7D1"/>
<dbReference type="Proteomes" id="UP000610760">
    <property type="component" value="Unassembled WGS sequence"/>
</dbReference>
<dbReference type="Gene3D" id="3.20.20.140">
    <property type="entry name" value="Metal-dependent hydrolases"/>
    <property type="match status" value="1"/>
</dbReference>
<evidence type="ECO:0000313" key="4">
    <source>
        <dbReference type="Proteomes" id="UP000610760"/>
    </source>
</evidence>
<dbReference type="Pfam" id="PF00754">
    <property type="entry name" value="F5_F8_type_C"/>
    <property type="match status" value="1"/>
</dbReference>
<keyword evidence="1" id="KW-0326">Glycosidase</keyword>
<accession>A0A926I7D1</accession>
<proteinExistence type="predicted"/>
<keyword evidence="1" id="KW-0378">Hydrolase</keyword>
<organism evidence="3 4">
    <name type="scientific">Fumia xinanensis</name>
    <dbReference type="NCBI Taxonomy" id="2763659"/>
    <lineage>
        <taxon>Bacteria</taxon>
        <taxon>Bacillati</taxon>
        <taxon>Bacillota</taxon>
        <taxon>Clostridia</taxon>
        <taxon>Eubacteriales</taxon>
        <taxon>Oscillospiraceae</taxon>
        <taxon>Fumia</taxon>
    </lineage>
</organism>
<dbReference type="InterPro" id="IPR016195">
    <property type="entry name" value="Pol/histidinol_Pase-like"/>
</dbReference>
<sequence>MKGFFCSKEEICSFAGDVVTLQVCGGDELSAAPVEWSCSDPSVVRIRDFAGEEGGFADKVLLTLLKEGSAQVTASLDGQEAVCQVTVRRIKHAGPEEKMNYYRGDMHAHTGYSDGVGTPEMALARVKEEKFLDFYTISDHGIAYTPEKCFANVLAAEQATDEQFVALPAQEADLYFELRDDYGFWVNQGGELLTFQGEKWARTTDWDSYFERVGEHSALMLGMPHPSDVGGAESTMWNGYNLPYLREPRAKKYLRFVEILNSPTFEAYNLLHERIFSQALDFGYHVCPSAGSDTHSYNWGEGAMWSRTVIMAPELSKEAIIDAMQSGRVYVTESGNVKLKFQVNGVHPGGTVKACDFYLCDFSFDVFKPANENERIVKAELFSDYGEVVDSVELNRSRIRGNYTLISRDVNARYFYLRLTDAAGDRTWSAPIWTDNAPDEPLTLPKGKKIPREECVVLSAPGKNPEKLFNGNPNDGWLSDEMPAEILIDLGKVRRICGLGYYHHFVEIKNCTHVAQLLGKFKLEVSVDGVNYEEAVRRNMRSYGSEQVTPFSPKEARYLRLTILTSVGMERGTPMYRDIPAAIGELSVYESEE</sequence>
<dbReference type="EMBL" id="JACRSV010000001">
    <property type="protein sequence ID" value="MBC8559727.1"/>
    <property type="molecule type" value="Genomic_DNA"/>
</dbReference>
<feature type="domain" description="F5/8 type C" evidence="2">
    <location>
        <begin position="437"/>
        <end position="566"/>
    </location>
</feature>
<name>A0A926I7D1_9FIRM</name>
<dbReference type="SUPFAM" id="SSF89550">
    <property type="entry name" value="PHP domain-like"/>
    <property type="match status" value="1"/>
</dbReference>
<gene>
    <name evidence="3" type="ORF">H8710_06515</name>
</gene>
<protein>
    <submittedName>
        <fullName evidence="3">CehA/McbA family metallohydrolase</fullName>
    </submittedName>
</protein>
<evidence type="ECO:0000259" key="2">
    <source>
        <dbReference type="PROSITE" id="PS50022"/>
    </source>
</evidence>
<evidence type="ECO:0000313" key="3">
    <source>
        <dbReference type="EMBL" id="MBC8559727.1"/>
    </source>
</evidence>
<dbReference type="Gene3D" id="2.60.40.1080">
    <property type="match status" value="1"/>
</dbReference>
<dbReference type="GO" id="GO:0016798">
    <property type="term" value="F:hydrolase activity, acting on glycosyl bonds"/>
    <property type="evidence" value="ECO:0007669"/>
    <property type="project" value="UniProtKB-KW"/>
</dbReference>
<dbReference type="PROSITE" id="PS50022">
    <property type="entry name" value="FA58C_3"/>
    <property type="match status" value="1"/>
</dbReference>
<keyword evidence="4" id="KW-1185">Reference proteome</keyword>
<dbReference type="InterPro" id="IPR000421">
    <property type="entry name" value="FA58C"/>
</dbReference>